<dbReference type="PANTHER" id="PTHR42047:SF1">
    <property type="entry name" value="PROTEIN, PUTATIVE (AFU_ORTHOLOGUE AFUA_6G03560)-RELATED"/>
    <property type="match status" value="1"/>
</dbReference>
<feature type="chain" id="PRO_5040506006" description="IgE-binding protein" evidence="1">
    <location>
        <begin position="17"/>
        <end position="184"/>
    </location>
</feature>
<gene>
    <name evidence="2" type="ORF">P171DRAFT_443478</name>
</gene>
<protein>
    <recommendedName>
        <fullName evidence="4">IgE-binding protein</fullName>
    </recommendedName>
</protein>
<dbReference type="OrthoDB" id="5430620at2759"/>
<evidence type="ECO:0000256" key="1">
    <source>
        <dbReference type="SAM" id="SignalP"/>
    </source>
</evidence>
<dbReference type="EMBL" id="MU001499">
    <property type="protein sequence ID" value="KAF2445891.1"/>
    <property type="molecule type" value="Genomic_DNA"/>
</dbReference>
<sequence>MKSVAALSTLLACAAAQTAYFGVISARSASPIHLLPLQANGGKFFLGGTPSGYCPSVAVGNETCAHYPGNSTTFAGGNVTLSLGVVVPGGQQVYVAPDGTLSYTGAHSAYIPEGSVRTGWNRTERDDGSGLGSLSFEEGLVACPRNETLPWQVYGQVANFTAPEGCLGFGAVTYNASDAAAWQY</sequence>
<dbReference type="AlphaFoldDB" id="A0A9P4PKJ8"/>
<organism evidence="2 3">
    <name type="scientific">Karstenula rhodostoma CBS 690.94</name>
    <dbReference type="NCBI Taxonomy" id="1392251"/>
    <lineage>
        <taxon>Eukaryota</taxon>
        <taxon>Fungi</taxon>
        <taxon>Dikarya</taxon>
        <taxon>Ascomycota</taxon>
        <taxon>Pezizomycotina</taxon>
        <taxon>Dothideomycetes</taxon>
        <taxon>Pleosporomycetidae</taxon>
        <taxon>Pleosporales</taxon>
        <taxon>Massarineae</taxon>
        <taxon>Didymosphaeriaceae</taxon>
        <taxon>Karstenula</taxon>
    </lineage>
</organism>
<comment type="caution">
    <text evidence="2">The sequence shown here is derived from an EMBL/GenBank/DDBJ whole genome shotgun (WGS) entry which is preliminary data.</text>
</comment>
<evidence type="ECO:0000313" key="3">
    <source>
        <dbReference type="Proteomes" id="UP000799764"/>
    </source>
</evidence>
<dbReference type="PANTHER" id="PTHR42047">
    <property type="entry name" value="PROTEIN, PUTATIVE (AFU_ORTHOLOGUE AFUA_6G03560)-RELATED"/>
    <property type="match status" value="1"/>
</dbReference>
<keyword evidence="1" id="KW-0732">Signal</keyword>
<evidence type="ECO:0008006" key="4">
    <source>
        <dbReference type="Google" id="ProtNLM"/>
    </source>
</evidence>
<feature type="signal peptide" evidence="1">
    <location>
        <begin position="1"/>
        <end position="16"/>
    </location>
</feature>
<keyword evidence="3" id="KW-1185">Reference proteome</keyword>
<proteinExistence type="predicted"/>
<evidence type="ECO:0000313" key="2">
    <source>
        <dbReference type="EMBL" id="KAF2445891.1"/>
    </source>
</evidence>
<dbReference type="Proteomes" id="UP000799764">
    <property type="component" value="Unassembled WGS sequence"/>
</dbReference>
<accession>A0A9P4PKJ8</accession>
<name>A0A9P4PKJ8_9PLEO</name>
<reference evidence="2" key="1">
    <citation type="journal article" date="2020" name="Stud. Mycol.">
        <title>101 Dothideomycetes genomes: a test case for predicting lifestyles and emergence of pathogens.</title>
        <authorList>
            <person name="Haridas S."/>
            <person name="Albert R."/>
            <person name="Binder M."/>
            <person name="Bloem J."/>
            <person name="Labutti K."/>
            <person name="Salamov A."/>
            <person name="Andreopoulos B."/>
            <person name="Baker S."/>
            <person name="Barry K."/>
            <person name="Bills G."/>
            <person name="Bluhm B."/>
            <person name="Cannon C."/>
            <person name="Castanera R."/>
            <person name="Culley D."/>
            <person name="Daum C."/>
            <person name="Ezra D."/>
            <person name="Gonzalez J."/>
            <person name="Henrissat B."/>
            <person name="Kuo A."/>
            <person name="Liang C."/>
            <person name="Lipzen A."/>
            <person name="Lutzoni F."/>
            <person name="Magnuson J."/>
            <person name="Mondo S."/>
            <person name="Nolan M."/>
            <person name="Ohm R."/>
            <person name="Pangilinan J."/>
            <person name="Park H.-J."/>
            <person name="Ramirez L."/>
            <person name="Alfaro M."/>
            <person name="Sun H."/>
            <person name="Tritt A."/>
            <person name="Yoshinaga Y."/>
            <person name="Zwiers L.-H."/>
            <person name="Turgeon B."/>
            <person name="Goodwin S."/>
            <person name="Spatafora J."/>
            <person name="Crous P."/>
            <person name="Grigoriev I."/>
        </authorList>
    </citation>
    <scope>NUCLEOTIDE SEQUENCE</scope>
    <source>
        <strain evidence="2">CBS 690.94</strain>
    </source>
</reference>
<dbReference type="InterPro" id="IPR052820">
    <property type="entry name" value="PhiA_domain"/>
</dbReference>